<feature type="region of interest" description="Disordered" evidence="1">
    <location>
        <begin position="80"/>
        <end position="101"/>
    </location>
</feature>
<keyword evidence="2" id="KW-1185">Reference proteome</keyword>
<name>A0AA85J6Z8_TRIRE</name>
<dbReference type="Proteomes" id="UP000050795">
    <property type="component" value="Unassembled WGS sequence"/>
</dbReference>
<reference evidence="2" key="1">
    <citation type="submission" date="2022-06" db="EMBL/GenBank/DDBJ databases">
        <authorList>
            <person name="Berger JAMES D."/>
            <person name="Berger JAMES D."/>
        </authorList>
    </citation>
    <scope>NUCLEOTIDE SEQUENCE [LARGE SCALE GENOMIC DNA]</scope>
</reference>
<sequence>MFQSHREGRTERTDEQYTRPLVVDSRMSRLRQLKITWPGRKESPTRNYGWEQTKQEPIAQQQQICGRKWRWFEHSRLRRPLGDIARASGPQVEPDRKGSGE</sequence>
<feature type="region of interest" description="Disordered" evidence="1">
    <location>
        <begin position="38"/>
        <end position="59"/>
    </location>
</feature>
<dbReference type="WBParaSite" id="TREG1_128560.1">
    <property type="protein sequence ID" value="TREG1_128560.1"/>
    <property type="gene ID" value="TREG1_128560"/>
</dbReference>
<reference evidence="3" key="2">
    <citation type="submission" date="2023-11" db="UniProtKB">
        <authorList>
            <consortium name="WormBaseParasite"/>
        </authorList>
    </citation>
    <scope>IDENTIFICATION</scope>
</reference>
<proteinExistence type="predicted"/>
<evidence type="ECO:0000256" key="1">
    <source>
        <dbReference type="SAM" id="MobiDB-lite"/>
    </source>
</evidence>
<accession>A0AA85J6Z8</accession>
<dbReference type="AlphaFoldDB" id="A0AA85J6Z8"/>
<evidence type="ECO:0000313" key="3">
    <source>
        <dbReference type="WBParaSite" id="TREG1_128560.1"/>
    </source>
</evidence>
<evidence type="ECO:0000313" key="2">
    <source>
        <dbReference type="Proteomes" id="UP000050795"/>
    </source>
</evidence>
<organism evidence="2 3">
    <name type="scientific">Trichobilharzia regenti</name>
    <name type="common">Nasal bird schistosome</name>
    <dbReference type="NCBI Taxonomy" id="157069"/>
    <lineage>
        <taxon>Eukaryota</taxon>
        <taxon>Metazoa</taxon>
        <taxon>Spiralia</taxon>
        <taxon>Lophotrochozoa</taxon>
        <taxon>Platyhelminthes</taxon>
        <taxon>Trematoda</taxon>
        <taxon>Digenea</taxon>
        <taxon>Strigeidida</taxon>
        <taxon>Schistosomatoidea</taxon>
        <taxon>Schistosomatidae</taxon>
        <taxon>Trichobilharzia</taxon>
    </lineage>
</organism>
<protein>
    <submittedName>
        <fullName evidence="3">Uncharacterized protein</fullName>
    </submittedName>
</protein>